<accession>U9UMQ2</accession>
<organism evidence="1">
    <name type="scientific">Rhizophagus irregularis (strain DAOM 181602 / DAOM 197198 / MUCL 43194)</name>
    <name type="common">Arbuscular mycorrhizal fungus</name>
    <name type="synonym">Glomus intraradices</name>
    <dbReference type="NCBI Taxonomy" id="747089"/>
    <lineage>
        <taxon>Eukaryota</taxon>
        <taxon>Fungi</taxon>
        <taxon>Fungi incertae sedis</taxon>
        <taxon>Mucoromycota</taxon>
        <taxon>Glomeromycotina</taxon>
        <taxon>Glomeromycetes</taxon>
        <taxon>Glomerales</taxon>
        <taxon>Glomeraceae</taxon>
        <taxon>Rhizophagus</taxon>
    </lineage>
</organism>
<protein>
    <submittedName>
        <fullName evidence="1">Uncharacterized protein</fullName>
    </submittedName>
</protein>
<reference evidence="1" key="1">
    <citation type="submission" date="2013-07" db="EMBL/GenBank/DDBJ databases">
        <title>The genome of an arbuscular mycorrhizal fungus provides insights into the evolution of the oldest plant symbiosis.</title>
        <authorList>
            <consortium name="DOE Joint Genome Institute"/>
            <person name="Tisserant E."/>
            <person name="Malbreil M."/>
            <person name="Kuo A."/>
            <person name="Kohler A."/>
            <person name="Symeonidi A."/>
            <person name="Balestrini R."/>
            <person name="Charron P."/>
            <person name="Duensing N."/>
            <person name="Frei-dit-Frey N."/>
            <person name="Gianinazzi-Pearson V."/>
            <person name="Gilbert B."/>
            <person name="Handa Y."/>
            <person name="Hijri M."/>
            <person name="Kaul R."/>
            <person name="Kawaguchi M."/>
            <person name="Krajinski F."/>
            <person name="Lammers P."/>
            <person name="Lapierre D."/>
            <person name="Masclaux F.G."/>
            <person name="Murat C."/>
            <person name="Morin E."/>
            <person name="Ndikumana S."/>
            <person name="Pagni M."/>
            <person name="Petitpierre D."/>
            <person name="Requena N."/>
            <person name="Rosikiewicz P."/>
            <person name="Riley R."/>
            <person name="Saito K."/>
            <person name="San Clemente H."/>
            <person name="Shapiro H."/>
            <person name="van Tuinen D."/>
            <person name="Becard G."/>
            <person name="Bonfante P."/>
            <person name="Paszkowski U."/>
            <person name="Shachar-Hill Y."/>
            <person name="Young J.P."/>
            <person name="Sanders I.R."/>
            <person name="Henrissat B."/>
            <person name="Rensing S.A."/>
            <person name="Grigoriev I.V."/>
            <person name="Corradi N."/>
            <person name="Roux C."/>
            <person name="Martin F."/>
        </authorList>
    </citation>
    <scope>NUCLEOTIDE SEQUENCE</scope>
    <source>
        <strain evidence="1">DAOM 197198</strain>
    </source>
</reference>
<dbReference type="HOGENOM" id="CLU_3125728_0_0_1"/>
<sequence length="50" mass="6004">MNSIFTNLKFPDKFIKKVKLIENENNDYTTQEFELDIDIDSEQFIDDESK</sequence>
<evidence type="ECO:0000313" key="1">
    <source>
        <dbReference type="EMBL" id="ESA19858.1"/>
    </source>
</evidence>
<name>U9UMQ2_RHIID</name>
<dbReference type="AlphaFoldDB" id="U9UMQ2"/>
<proteinExistence type="predicted"/>
<dbReference type="EMBL" id="KI277894">
    <property type="protein sequence ID" value="ESA19858.1"/>
    <property type="molecule type" value="Genomic_DNA"/>
</dbReference>
<gene>
    <name evidence="1" type="ORF">GLOINDRAFT_19167</name>
</gene>